<dbReference type="Pfam" id="PF16951">
    <property type="entry name" value="MaAIMP_sms"/>
    <property type="match status" value="1"/>
</dbReference>
<dbReference type="InterPro" id="IPR031596">
    <property type="entry name" value="MaAIMP_sms"/>
</dbReference>
<protein>
    <recommendedName>
        <fullName evidence="5">Methionine and alanine importer, small subunit</fullName>
    </recommendedName>
</protein>
<evidence type="ECO:0008006" key="5">
    <source>
        <dbReference type="Google" id="ProtNLM"/>
    </source>
</evidence>
<keyword evidence="2" id="KW-1133">Transmembrane helix</keyword>
<accession>A0ABU2BA87</accession>
<dbReference type="Proteomes" id="UP001183619">
    <property type="component" value="Unassembled WGS sequence"/>
</dbReference>
<keyword evidence="2" id="KW-0812">Transmembrane</keyword>
<feature type="region of interest" description="Disordered" evidence="1">
    <location>
        <begin position="55"/>
        <end position="76"/>
    </location>
</feature>
<keyword evidence="4" id="KW-1185">Reference proteome</keyword>
<keyword evidence="2" id="KW-0472">Membrane</keyword>
<evidence type="ECO:0000313" key="4">
    <source>
        <dbReference type="Proteomes" id="UP001183619"/>
    </source>
</evidence>
<evidence type="ECO:0000256" key="2">
    <source>
        <dbReference type="SAM" id="Phobius"/>
    </source>
</evidence>
<reference evidence="3 4" key="1">
    <citation type="submission" date="2023-07" db="EMBL/GenBank/DDBJ databases">
        <title>Sequencing the genomes of 1000 actinobacteria strains.</title>
        <authorList>
            <person name="Klenk H.-P."/>
        </authorList>
    </citation>
    <scope>NUCLEOTIDE SEQUENCE [LARGE SCALE GENOMIC DNA]</scope>
    <source>
        <strain evidence="3 4">DSM 44508</strain>
    </source>
</reference>
<organism evidence="3 4">
    <name type="scientific">Corynebacterium felinum</name>
    <dbReference type="NCBI Taxonomy" id="131318"/>
    <lineage>
        <taxon>Bacteria</taxon>
        <taxon>Bacillati</taxon>
        <taxon>Actinomycetota</taxon>
        <taxon>Actinomycetes</taxon>
        <taxon>Mycobacteriales</taxon>
        <taxon>Corynebacteriaceae</taxon>
        <taxon>Corynebacterium</taxon>
    </lineage>
</organism>
<comment type="caution">
    <text evidence="3">The sequence shown here is derived from an EMBL/GenBank/DDBJ whole genome shotgun (WGS) entry which is preliminary data.</text>
</comment>
<name>A0ABU2BA87_9CORY</name>
<proteinExistence type="predicted"/>
<dbReference type="EMBL" id="JAVDYF010000001">
    <property type="protein sequence ID" value="MDR7355196.1"/>
    <property type="molecule type" value="Genomic_DNA"/>
</dbReference>
<feature type="transmembrane region" description="Helical" evidence="2">
    <location>
        <begin position="6"/>
        <end position="27"/>
    </location>
</feature>
<gene>
    <name evidence="3" type="ORF">J2S37_001734</name>
</gene>
<evidence type="ECO:0000256" key="1">
    <source>
        <dbReference type="SAM" id="MobiDB-lite"/>
    </source>
</evidence>
<dbReference type="RefSeq" id="WP_374724722.1">
    <property type="nucleotide sequence ID" value="NZ_BAAAJS010000036.1"/>
</dbReference>
<evidence type="ECO:0000313" key="3">
    <source>
        <dbReference type="EMBL" id="MDR7355196.1"/>
    </source>
</evidence>
<dbReference type="NCBIfam" id="NF033493">
    <property type="entry name" value="MetS_like_NSS"/>
    <property type="match status" value="1"/>
</dbReference>
<dbReference type="NCBIfam" id="NF033494">
    <property type="entry name" value="NSS_import_MetS"/>
    <property type="match status" value="1"/>
</dbReference>
<sequence>MSGIALTMMLLFIVVIWGGLVATLIHLQRHPDDMSGQLGTNDFATDEVLIAQEIRTNGNGEQSSDNAAEENVATQA</sequence>